<proteinExistence type="inferred from homology"/>
<evidence type="ECO:0000313" key="7">
    <source>
        <dbReference type="EMBL" id="SVA97633.1"/>
    </source>
</evidence>
<name>A0A382A9J7_9ZZZZ</name>
<feature type="non-terminal residue" evidence="7">
    <location>
        <position position="799"/>
    </location>
</feature>
<keyword evidence="3" id="KW-0732">Signal</keyword>
<dbReference type="PRINTS" id="PR00723">
    <property type="entry name" value="SUBTILISIN"/>
</dbReference>
<evidence type="ECO:0000256" key="2">
    <source>
        <dbReference type="ARBA" id="ARBA00022670"/>
    </source>
</evidence>
<dbReference type="PROSITE" id="PS51892">
    <property type="entry name" value="SUBTILASE"/>
    <property type="match status" value="1"/>
</dbReference>
<evidence type="ECO:0000256" key="3">
    <source>
        <dbReference type="ARBA" id="ARBA00022729"/>
    </source>
</evidence>
<dbReference type="PANTHER" id="PTHR43399:SF4">
    <property type="entry name" value="CELL WALL-ASSOCIATED PROTEASE"/>
    <property type="match status" value="1"/>
</dbReference>
<dbReference type="GO" id="GO:0004252">
    <property type="term" value="F:serine-type endopeptidase activity"/>
    <property type="evidence" value="ECO:0007669"/>
    <property type="project" value="InterPro"/>
</dbReference>
<dbReference type="PANTHER" id="PTHR43399">
    <property type="entry name" value="SUBTILISIN-RELATED"/>
    <property type="match status" value="1"/>
</dbReference>
<dbReference type="InterPro" id="IPR028994">
    <property type="entry name" value="Integrin_alpha_N"/>
</dbReference>
<feature type="non-terminal residue" evidence="7">
    <location>
        <position position="1"/>
    </location>
</feature>
<dbReference type="InterPro" id="IPR013517">
    <property type="entry name" value="FG-GAP"/>
</dbReference>
<dbReference type="InterPro" id="IPR000209">
    <property type="entry name" value="Peptidase_S8/S53_dom"/>
</dbReference>
<dbReference type="InterPro" id="IPR022398">
    <property type="entry name" value="Peptidase_S8_His-AS"/>
</dbReference>
<keyword evidence="2" id="KW-0645">Protease</keyword>
<dbReference type="PROSITE" id="PS00137">
    <property type="entry name" value="SUBTILASE_HIS"/>
    <property type="match status" value="1"/>
</dbReference>
<dbReference type="Gene3D" id="3.40.50.200">
    <property type="entry name" value="Peptidase S8/S53 domain"/>
    <property type="match status" value="1"/>
</dbReference>
<keyword evidence="5" id="KW-0720">Serine protease</keyword>
<organism evidence="7">
    <name type="scientific">marine metagenome</name>
    <dbReference type="NCBI Taxonomy" id="408172"/>
    <lineage>
        <taxon>unclassified sequences</taxon>
        <taxon>metagenomes</taxon>
        <taxon>ecological metagenomes</taxon>
    </lineage>
</organism>
<comment type="similarity">
    <text evidence="1">Belongs to the peptidase S8 family.</text>
</comment>
<dbReference type="AlphaFoldDB" id="A0A382A9J7"/>
<accession>A0A382A9J7</accession>
<dbReference type="PROSITE" id="PS00138">
    <property type="entry name" value="SUBTILASE_SER"/>
    <property type="match status" value="1"/>
</dbReference>
<dbReference type="Pfam" id="PF13517">
    <property type="entry name" value="FG-GAP_3"/>
    <property type="match status" value="1"/>
</dbReference>
<dbReference type="Gene3D" id="2.80.10.50">
    <property type="match status" value="1"/>
</dbReference>
<reference evidence="7" key="1">
    <citation type="submission" date="2018-05" db="EMBL/GenBank/DDBJ databases">
        <authorList>
            <person name="Lanie J.A."/>
            <person name="Ng W.-L."/>
            <person name="Kazmierczak K.M."/>
            <person name="Andrzejewski T.M."/>
            <person name="Davidsen T.M."/>
            <person name="Wayne K.J."/>
            <person name="Tettelin H."/>
            <person name="Glass J.I."/>
            <person name="Rusch D."/>
            <person name="Podicherti R."/>
            <person name="Tsui H.-C.T."/>
            <person name="Winkler M.E."/>
        </authorList>
    </citation>
    <scope>NUCLEOTIDE SEQUENCE</scope>
</reference>
<keyword evidence="4" id="KW-0378">Hydrolase</keyword>
<dbReference type="GO" id="GO:0006508">
    <property type="term" value="P:proteolysis"/>
    <property type="evidence" value="ECO:0007669"/>
    <property type="project" value="UniProtKB-KW"/>
</dbReference>
<evidence type="ECO:0000256" key="1">
    <source>
        <dbReference type="ARBA" id="ARBA00011073"/>
    </source>
</evidence>
<evidence type="ECO:0000259" key="6">
    <source>
        <dbReference type="Pfam" id="PF00082"/>
    </source>
</evidence>
<dbReference type="InterPro" id="IPR051048">
    <property type="entry name" value="Peptidase_S8/S53_subtilisin"/>
</dbReference>
<evidence type="ECO:0000256" key="5">
    <source>
        <dbReference type="ARBA" id="ARBA00022825"/>
    </source>
</evidence>
<dbReference type="InterPro" id="IPR036852">
    <property type="entry name" value="Peptidase_S8/S53_dom_sf"/>
</dbReference>
<dbReference type="Pfam" id="PF00082">
    <property type="entry name" value="Peptidase_S8"/>
    <property type="match status" value="1"/>
</dbReference>
<dbReference type="SUPFAM" id="SSF52743">
    <property type="entry name" value="Subtilisin-like"/>
    <property type="match status" value="1"/>
</dbReference>
<dbReference type="InterPro" id="IPR015500">
    <property type="entry name" value="Peptidase_S8_subtilisin-rel"/>
</dbReference>
<gene>
    <name evidence="7" type="ORF">METZ01_LOCUS150487</name>
</gene>
<dbReference type="EMBL" id="UINC01024287">
    <property type="protein sequence ID" value="SVA97633.1"/>
    <property type="molecule type" value="Genomic_DNA"/>
</dbReference>
<dbReference type="InterPro" id="IPR023828">
    <property type="entry name" value="Peptidase_S8_Ser-AS"/>
</dbReference>
<sequence>YLPNIEADEAYDLWNIDGGEIPGYFPDGEIVVGIADIGLDWDHPDLINNIWQNLGEDADGDGVVIIQNGNNWIFDPGDENGVDDDGDGYTDNFIGWDIAYNDNDPVPINNQADHGTLVAGCVSASTNNGTGIASVGWSVKLMGINNSDDQEFITHSMQSILAAGQMGADVINMSWGSMSGCGGYQSVINTLYNTYGCILVGSSGNGGNDGNTNFDLHSPSSCNHVISVSATGQNDNFSCWATAGETVDLCAPGEAIRTTDVGGGTESVWGTSFSAPITAGAVALVWSRFPDAEQEWVEERIIENTDEFSDMEGSCQGNSLVGMLGTGRLNVYKALSAGVFPSLSIDDINYQNDTDGDGVFNPGEQVNVKIVVANAEGWADAVNVVATLSSEDPRIAVIDNIIEFDNIIPAGGSSFTLIDHFRIYAFPDAQLGDIPCTINLMAGTQEPYYDIDIEIEISLSLNQFGFPITGIAIKSSPMIADLDGNSYPEIYFGGDDDKLHGYMIAGMTQNGFPFSAGDNVRSSPAGGDVDLDGNNEIVFGSHDGRLYILSTSGTEELAYVQSGYIVGAPSLSDLDGDEDLEIVFTTQEGSAGKIYAIHHDGADVSGFPVDLGEKMLVGSAVGDLEGDGVYDIVVGTWEDNLYAVEADGSVKDGFPFAASHRFNTPPTLVDLDSDGDLEIVAGNDAGDLYVLHHDGTVMTTFSTGDDIRGGISVADLNDDGSLELLLVGYDDMIHVWNPGSGDELAGWPIDLGYNSLTGPLTADLDNDGDLEVVTAMKNGSIYVFHHDGSNYDNFPASIG</sequence>
<dbReference type="SUPFAM" id="SSF69318">
    <property type="entry name" value="Integrin alpha N-terminal domain"/>
    <property type="match status" value="1"/>
</dbReference>
<protein>
    <recommendedName>
        <fullName evidence="6">Peptidase S8/S53 domain-containing protein</fullName>
    </recommendedName>
</protein>
<feature type="domain" description="Peptidase S8/S53" evidence="6">
    <location>
        <begin position="29"/>
        <end position="305"/>
    </location>
</feature>
<evidence type="ECO:0000256" key="4">
    <source>
        <dbReference type="ARBA" id="ARBA00022801"/>
    </source>
</evidence>